<evidence type="ECO:0008006" key="3">
    <source>
        <dbReference type="Google" id="ProtNLM"/>
    </source>
</evidence>
<feature type="transmembrane region" description="Helical" evidence="1">
    <location>
        <begin position="333"/>
        <end position="354"/>
    </location>
</feature>
<feature type="transmembrane region" description="Helical" evidence="1">
    <location>
        <begin position="94"/>
        <end position="113"/>
    </location>
</feature>
<feature type="transmembrane region" description="Helical" evidence="1">
    <location>
        <begin position="161"/>
        <end position="183"/>
    </location>
</feature>
<feature type="transmembrane region" description="Helical" evidence="1">
    <location>
        <begin position="397"/>
        <end position="415"/>
    </location>
</feature>
<keyword evidence="1" id="KW-0812">Transmembrane</keyword>
<sequence length="621" mass="69942">MKITKNPETWQQIAIFILLTIPAIALGYLISQNSVNVPFGDQWDNAAVVINKFSEGTLSFADLIAQHNESRKFFPRLIFLGLAYLTNWDVRYEMLLIFLLACIVSFNIFWLIRHTVQKPGLFPKFQLMAINIEINPVSLFAFLAFLANLLIFSPIQYENLLWGIQVVVFIPIACITTSLVITYSQLNSISKFAICALLATFSTFSYANGLLCWVVVLPALALAKSWSEFWQKKWLIAGWVAGFAANTAFYFYNYHKPHGHPDFVLGLDNIHKLAQYFLSFLGSPLGLQVADKGLNQVLTATTTIGGVIILLFGGVVAYILWHWRDNSLLHNAAGWLVIAAYTIISGLITALGRVGFGVEQSLSPRYTTFSLYLIVSLIPLLTIISHHWHSSRKNRQIITKIASLFLVTILIWLQFHTFAYATHQMNGMRQSRLQGKACLMLANLQFHHQCLQKNVYQLLNPDNNYVVNLDFYDKLNKLDKFGFVQPGLISSGNINEITAPTSPDNSGWMDDIDQQEASNYIARGWAFLPERKEPADAIILTYEIAGQEPTIFEFNQSWFPRPDVAAQIGYHKDDSFLGWKAEFAASQLPPGEVKITAWAFDATIGKAFQLSGSQIINNSKN</sequence>
<protein>
    <recommendedName>
        <fullName evidence="3">Glycosyltransferase RgtA/B/C/D-like domain-containing protein</fullName>
    </recommendedName>
</protein>
<reference evidence="2" key="1">
    <citation type="journal article" date="2020" name="mSystems">
        <title>Genome- and Community-Level Interaction Insights into Carbon Utilization and Element Cycling Functions of Hydrothermarchaeota in Hydrothermal Sediment.</title>
        <authorList>
            <person name="Zhou Z."/>
            <person name="Liu Y."/>
            <person name="Xu W."/>
            <person name="Pan J."/>
            <person name="Luo Z.H."/>
            <person name="Li M."/>
        </authorList>
    </citation>
    <scope>NUCLEOTIDE SEQUENCE [LARGE SCALE GENOMIC DNA]</scope>
    <source>
        <strain evidence="2">SpSt-374</strain>
    </source>
</reference>
<comment type="caution">
    <text evidence="2">The sequence shown here is derived from an EMBL/GenBank/DDBJ whole genome shotgun (WGS) entry which is preliminary data.</text>
</comment>
<accession>A0A7C3VSI5</accession>
<gene>
    <name evidence="2" type="ORF">ENR15_19450</name>
</gene>
<feature type="transmembrane region" description="Helical" evidence="1">
    <location>
        <begin position="195"/>
        <end position="222"/>
    </location>
</feature>
<feature type="transmembrane region" description="Helical" evidence="1">
    <location>
        <begin position="366"/>
        <end position="385"/>
    </location>
</feature>
<feature type="transmembrane region" description="Helical" evidence="1">
    <location>
        <begin position="296"/>
        <end position="321"/>
    </location>
</feature>
<feature type="transmembrane region" description="Helical" evidence="1">
    <location>
        <begin position="134"/>
        <end position="155"/>
    </location>
</feature>
<evidence type="ECO:0000256" key="1">
    <source>
        <dbReference type="SAM" id="Phobius"/>
    </source>
</evidence>
<evidence type="ECO:0000313" key="2">
    <source>
        <dbReference type="EMBL" id="HGG02751.1"/>
    </source>
</evidence>
<dbReference type="EMBL" id="DSPX01000198">
    <property type="protein sequence ID" value="HGG02751.1"/>
    <property type="molecule type" value="Genomic_DNA"/>
</dbReference>
<name>A0A7C3VSI5_9CYAN</name>
<organism evidence="2">
    <name type="scientific">Planktothricoides sp. SpSt-374</name>
    <dbReference type="NCBI Taxonomy" id="2282167"/>
    <lineage>
        <taxon>Bacteria</taxon>
        <taxon>Bacillati</taxon>
        <taxon>Cyanobacteriota</taxon>
        <taxon>Cyanophyceae</taxon>
        <taxon>Oscillatoriophycideae</taxon>
        <taxon>Oscillatoriales</taxon>
        <taxon>Oscillatoriaceae</taxon>
        <taxon>Planktothricoides</taxon>
    </lineage>
</organism>
<feature type="transmembrane region" description="Helical" evidence="1">
    <location>
        <begin position="273"/>
        <end position="290"/>
    </location>
</feature>
<keyword evidence="1" id="KW-0472">Membrane</keyword>
<feature type="transmembrane region" description="Helical" evidence="1">
    <location>
        <begin position="12"/>
        <end position="30"/>
    </location>
</feature>
<dbReference type="AlphaFoldDB" id="A0A7C3VSI5"/>
<proteinExistence type="predicted"/>
<keyword evidence="1" id="KW-1133">Transmembrane helix</keyword>
<feature type="transmembrane region" description="Helical" evidence="1">
    <location>
        <begin position="234"/>
        <end position="252"/>
    </location>
</feature>